<dbReference type="InterPro" id="IPR017665">
    <property type="entry name" value="Guanylate_kinase"/>
</dbReference>
<evidence type="ECO:0000259" key="14">
    <source>
        <dbReference type="PROSITE" id="PS50052"/>
    </source>
</evidence>
<keyword evidence="6 13" id="KW-0963">Cytoplasm</keyword>
<organism evidence="15 16">
    <name type="scientific">Flavobacterium endophyticum</name>
    <dbReference type="NCBI Taxonomy" id="1540163"/>
    <lineage>
        <taxon>Bacteria</taxon>
        <taxon>Pseudomonadati</taxon>
        <taxon>Bacteroidota</taxon>
        <taxon>Flavobacteriia</taxon>
        <taxon>Flavobacteriales</taxon>
        <taxon>Flavobacteriaceae</taxon>
        <taxon>Flavobacterium</taxon>
    </lineage>
</organism>
<dbReference type="CDD" id="cd00071">
    <property type="entry name" value="GMPK"/>
    <property type="match status" value="1"/>
</dbReference>
<dbReference type="GO" id="GO:0004385">
    <property type="term" value="F:GMP kinase activity"/>
    <property type="evidence" value="ECO:0007669"/>
    <property type="project" value="UniProtKB-UniRule"/>
</dbReference>
<dbReference type="InterPro" id="IPR020590">
    <property type="entry name" value="Guanylate_kinase_CS"/>
</dbReference>
<dbReference type="HAMAP" id="MF_00328">
    <property type="entry name" value="Guanylate_kinase"/>
    <property type="match status" value="1"/>
</dbReference>
<evidence type="ECO:0000256" key="7">
    <source>
        <dbReference type="ARBA" id="ARBA00022679"/>
    </source>
</evidence>
<evidence type="ECO:0000256" key="11">
    <source>
        <dbReference type="ARBA" id="ARBA00030128"/>
    </source>
</evidence>
<dbReference type="EC" id="2.7.4.8" evidence="4 13"/>
<dbReference type="InterPro" id="IPR008145">
    <property type="entry name" value="GK/Ca_channel_bsu"/>
</dbReference>
<dbReference type="PROSITE" id="PS00856">
    <property type="entry name" value="GUANYLATE_KINASE_1"/>
    <property type="match status" value="1"/>
</dbReference>
<keyword evidence="10 13" id="KW-0067">ATP-binding</keyword>
<dbReference type="GO" id="GO:0005829">
    <property type="term" value="C:cytosol"/>
    <property type="evidence" value="ECO:0007669"/>
    <property type="project" value="TreeGrafter"/>
</dbReference>
<dbReference type="EMBL" id="RBLC01000001">
    <property type="protein sequence ID" value="RKS26269.1"/>
    <property type="molecule type" value="Genomic_DNA"/>
</dbReference>
<comment type="subcellular location">
    <subcellularLocation>
        <location evidence="2 13">Cytoplasm</location>
    </subcellularLocation>
</comment>
<evidence type="ECO:0000256" key="5">
    <source>
        <dbReference type="ARBA" id="ARBA00016296"/>
    </source>
</evidence>
<proteinExistence type="inferred from homology"/>
<accession>A0A495MPJ5</accession>
<dbReference type="RefSeq" id="WP_121375603.1">
    <property type="nucleotide sequence ID" value="NZ_RBLC01000001.1"/>
</dbReference>
<evidence type="ECO:0000256" key="13">
    <source>
        <dbReference type="HAMAP-Rule" id="MF_00328"/>
    </source>
</evidence>
<feature type="domain" description="Guanylate kinase-like" evidence="14">
    <location>
        <begin position="4"/>
        <end position="191"/>
    </location>
</feature>
<comment type="caution">
    <text evidence="15">The sequence shown here is derived from an EMBL/GenBank/DDBJ whole genome shotgun (WGS) entry which is preliminary data.</text>
</comment>
<sequence length="191" mass="22329">MNNGKLIVFSAPSGSGKTTIVRYLLEQKELHLDFSISATSREKRGEEIDGRDYYFLSASEFQKKIEEDAFVEYEEVYKNNYYGTLKSELERIWAEGKHVIFDIDVIGGLNIKKQYPKQTLAVFVSPPSVEELERRLRFRQTETDEKIQMRLAKAEKEIAKANEFDVILKNYDLEIAKNDAYKLVYDYLKMI</sequence>
<dbReference type="PANTHER" id="PTHR23117:SF13">
    <property type="entry name" value="GUANYLATE KINASE"/>
    <property type="match status" value="1"/>
</dbReference>
<evidence type="ECO:0000256" key="2">
    <source>
        <dbReference type="ARBA" id="ARBA00004496"/>
    </source>
</evidence>
<dbReference type="Gene3D" id="3.30.63.10">
    <property type="entry name" value="Guanylate Kinase phosphate binding domain"/>
    <property type="match status" value="1"/>
</dbReference>
<evidence type="ECO:0000313" key="16">
    <source>
        <dbReference type="Proteomes" id="UP000277579"/>
    </source>
</evidence>
<evidence type="ECO:0000313" key="15">
    <source>
        <dbReference type="EMBL" id="RKS26269.1"/>
    </source>
</evidence>
<keyword evidence="7 13" id="KW-0808">Transferase</keyword>
<evidence type="ECO:0000256" key="12">
    <source>
        <dbReference type="ARBA" id="ARBA00048594"/>
    </source>
</evidence>
<dbReference type="SMART" id="SM00072">
    <property type="entry name" value="GuKc"/>
    <property type="match status" value="1"/>
</dbReference>
<dbReference type="InterPro" id="IPR008144">
    <property type="entry name" value="Guanylate_kin-like_dom"/>
</dbReference>
<name>A0A495MPJ5_9FLAO</name>
<dbReference type="PROSITE" id="PS50052">
    <property type="entry name" value="GUANYLATE_KINASE_2"/>
    <property type="match status" value="1"/>
</dbReference>
<feature type="binding site" evidence="13">
    <location>
        <begin position="11"/>
        <end position="18"/>
    </location>
    <ligand>
        <name>ATP</name>
        <dbReference type="ChEBI" id="CHEBI:30616"/>
    </ligand>
</feature>
<gene>
    <name evidence="13" type="primary">gmk</name>
    <name evidence="15" type="ORF">CLV94_1326</name>
</gene>
<comment type="catalytic activity">
    <reaction evidence="12 13">
        <text>GMP + ATP = GDP + ADP</text>
        <dbReference type="Rhea" id="RHEA:20780"/>
        <dbReference type="ChEBI" id="CHEBI:30616"/>
        <dbReference type="ChEBI" id="CHEBI:58115"/>
        <dbReference type="ChEBI" id="CHEBI:58189"/>
        <dbReference type="ChEBI" id="CHEBI:456216"/>
        <dbReference type="EC" id="2.7.4.8"/>
    </reaction>
</comment>
<dbReference type="OrthoDB" id="9808150at2"/>
<keyword evidence="9 13" id="KW-0418">Kinase</keyword>
<reference evidence="15 16" key="1">
    <citation type="submission" date="2018-10" db="EMBL/GenBank/DDBJ databases">
        <title>Genomic Encyclopedia of Archaeal and Bacterial Type Strains, Phase II (KMG-II): from individual species to whole genera.</title>
        <authorList>
            <person name="Goeker M."/>
        </authorList>
    </citation>
    <scope>NUCLEOTIDE SEQUENCE [LARGE SCALE GENOMIC DNA]</scope>
    <source>
        <strain evidence="15 16">DSM 29537</strain>
    </source>
</reference>
<comment type="similarity">
    <text evidence="3 13">Belongs to the guanylate kinase family.</text>
</comment>
<comment type="function">
    <text evidence="1 13">Essential for recycling GMP and indirectly, cGMP.</text>
</comment>
<evidence type="ECO:0000256" key="1">
    <source>
        <dbReference type="ARBA" id="ARBA00003531"/>
    </source>
</evidence>
<dbReference type="NCBIfam" id="TIGR03263">
    <property type="entry name" value="guanyl_kin"/>
    <property type="match status" value="1"/>
</dbReference>
<dbReference type="InterPro" id="IPR027417">
    <property type="entry name" value="P-loop_NTPase"/>
</dbReference>
<evidence type="ECO:0000256" key="8">
    <source>
        <dbReference type="ARBA" id="ARBA00022741"/>
    </source>
</evidence>
<dbReference type="FunFam" id="3.30.63.10:FF:000005">
    <property type="entry name" value="Guanylate kinase"/>
    <property type="match status" value="1"/>
</dbReference>
<keyword evidence="16" id="KW-1185">Reference proteome</keyword>
<dbReference type="GO" id="GO:0005524">
    <property type="term" value="F:ATP binding"/>
    <property type="evidence" value="ECO:0007669"/>
    <property type="project" value="UniProtKB-UniRule"/>
</dbReference>
<evidence type="ECO:0000256" key="10">
    <source>
        <dbReference type="ARBA" id="ARBA00022840"/>
    </source>
</evidence>
<dbReference type="Gene3D" id="3.40.50.300">
    <property type="entry name" value="P-loop containing nucleotide triphosphate hydrolases"/>
    <property type="match status" value="1"/>
</dbReference>
<evidence type="ECO:0000256" key="6">
    <source>
        <dbReference type="ARBA" id="ARBA00022490"/>
    </source>
</evidence>
<evidence type="ECO:0000256" key="4">
    <source>
        <dbReference type="ARBA" id="ARBA00012961"/>
    </source>
</evidence>
<dbReference type="PANTHER" id="PTHR23117">
    <property type="entry name" value="GUANYLATE KINASE-RELATED"/>
    <property type="match status" value="1"/>
</dbReference>
<dbReference type="Proteomes" id="UP000277579">
    <property type="component" value="Unassembled WGS sequence"/>
</dbReference>
<protein>
    <recommendedName>
        <fullName evidence="5 13">Guanylate kinase</fullName>
        <ecNumber evidence="4 13">2.7.4.8</ecNumber>
    </recommendedName>
    <alternativeName>
        <fullName evidence="11 13">GMP kinase</fullName>
    </alternativeName>
</protein>
<keyword evidence="8 13" id="KW-0547">Nucleotide-binding</keyword>
<dbReference type="AlphaFoldDB" id="A0A495MPJ5"/>
<dbReference type="Pfam" id="PF00625">
    <property type="entry name" value="Guanylate_kin"/>
    <property type="match status" value="1"/>
</dbReference>
<evidence type="ECO:0000256" key="9">
    <source>
        <dbReference type="ARBA" id="ARBA00022777"/>
    </source>
</evidence>
<dbReference type="SUPFAM" id="SSF52540">
    <property type="entry name" value="P-loop containing nucleoside triphosphate hydrolases"/>
    <property type="match status" value="1"/>
</dbReference>
<evidence type="ECO:0000256" key="3">
    <source>
        <dbReference type="ARBA" id="ARBA00005790"/>
    </source>
</evidence>